<evidence type="ECO:0000313" key="2">
    <source>
        <dbReference type="EMBL" id="KRM30719.1"/>
    </source>
</evidence>
<evidence type="ECO:0000313" key="3">
    <source>
        <dbReference type="Proteomes" id="UP000051412"/>
    </source>
</evidence>
<evidence type="ECO:0000256" key="1">
    <source>
        <dbReference type="SAM" id="Phobius"/>
    </source>
</evidence>
<dbReference type="AlphaFoldDB" id="A0A0R1XKJ8"/>
<reference evidence="2 3" key="1">
    <citation type="journal article" date="2015" name="Genome Announc.">
        <title>Expanding the biotechnology potential of lactobacilli through comparative genomics of 213 strains and associated genera.</title>
        <authorList>
            <person name="Sun Z."/>
            <person name="Harris H.M."/>
            <person name="McCann A."/>
            <person name="Guo C."/>
            <person name="Argimon S."/>
            <person name="Zhang W."/>
            <person name="Yang X."/>
            <person name="Jeffery I.B."/>
            <person name="Cooney J.C."/>
            <person name="Kagawa T.F."/>
            <person name="Liu W."/>
            <person name="Song Y."/>
            <person name="Salvetti E."/>
            <person name="Wrobel A."/>
            <person name="Rasinkangas P."/>
            <person name="Parkhill J."/>
            <person name="Rea M.C."/>
            <person name="O'Sullivan O."/>
            <person name="Ritari J."/>
            <person name="Douillard F.P."/>
            <person name="Paul Ross R."/>
            <person name="Yang R."/>
            <person name="Briner A.E."/>
            <person name="Felis G.E."/>
            <person name="de Vos W.M."/>
            <person name="Barrangou R."/>
            <person name="Klaenhammer T.R."/>
            <person name="Caufield P.W."/>
            <person name="Cui Y."/>
            <person name="Zhang H."/>
            <person name="O'Toole P.W."/>
        </authorList>
    </citation>
    <scope>NUCLEOTIDE SEQUENCE [LARGE SCALE GENOMIC DNA]</scope>
    <source>
        <strain evidence="2 3">DSM 6035</strain>
    </source>
</reference>
<dbReference type="PATRIC" id="fig|1423782.4.peg.1541"/>
<dbReference type="RefSeq" id="WP_047768104.1">
    <property type="nucleotide sequence ID" value="NZ_AZGM01000004.1"/>
</dbReference>
<keyword evidence="1" id="KW-0812">Transmembrane</keyword>
<proteinExistence type="predicted"/>
<feature type="transmembrane region" description="Helical" evidence="1">
    <location>
        <begin position="177"/>
        <end position="195"/>
    </location>
</feature>
<keyword evidence="3" id="KW-1185">Reference proteome</keyword>
<keyword evidence="1" id="KW-1133">Transmembrane helix</keyword>
<sequence length="203" mass="22382">MTTGSREKVFLKYFCIVAVFFLLGGAGMFGLAKHRQHTFYTAKRAMVISHTIHEEKNSNNSFNSTDQKMMDTYSKIVEDPIIAKTARNYLPTHLRKKYSAENLSNLIDTKVSQQSLVLTISAKSSDKHTAVEVANVMAKAMKKDLPSIQPGAGKVRLLSPATNSSAEEVTVPHTKKYVAVGLALGGMVGLIICFVDETWSRLI</sequence>
<gene>
    <name evidence="2" type="ORF">FD32_GL001483</name>
</gene>
<organism evidence="2 3">
    <name type="scientific">Limosilactobacillus panis DSM 6035</name>
    <dbReference type="NCBI Taxonomy" id="1423782"/>
    <lineage>
        <taxon>Bacteria</taxon>
        <taxon>Bacillati</taxon>
        <taxon>Bacillota</taxon>
        <taxon>Bacilli</taxon>
        <taxon>Lactobacillales</taxon>
        <taxon>Lactobacillaceae</taxon>
        <taxon>Limosilactobacillus</taxon>
    </lineage>
</organism>
<dbReference type="EMBL" id="AZGM01000004">
    <property type="protein sequence ID" value="KRM30719.1"/>
    <property type="molecule type" value="Genomic_DNA"/>
</dbReference>
<dbReference type="Proteomes" id="UP000051412">
    <property type="component" value="Unassembled WGS sequence"/>
</dbReference>
<feature type="transmembrane region" description="Helical" evidence="1">
    <location>
        <begin position="9"/>
        <end position="32"/>
    </location>
</feature>
<protein>
    <recommendedName>
        <fullName evidence="4">Capsular polysaccharide biosynthesis protein CpsC</fullName>
    </recommendedName>
</protein>
<name>A0A0R1XKJ8_9LACO</name>
<evidence type="ECO:0008006" key="4">
    <source>
        <dbReference type="Google" id="ProtNLM"/>
    </source>
</evidence>
<comment type="caution">
    <text evidence="2">The sequence shown here is derived from an EMBL/GenBank/DDBJ whole genome shotgun (WGS) entry which is preliminary data.</text>
</comment>
<dbReference type="OrthoDB" id="2329278at2"/>
<dbReference type="STRING" id="1423782.FD32_GL001483"/>
<accession>A0A0R1XKJ8</accession>
<keyword evidence="1" id="KW-0472">Membrane</keyword>